<evidence type="ECO:0000313" key="2">
    <source>
        <dbReference type="Proteomes" id="UP000466431"/>
    </source>
</evidence>
<dbReference type="AlphaFoldDB" id="A0A7I7RC30"/>
<dbReference type="Proteomes" id="UP000466431">
    <property type="component" value="Chromosome"/>
</dbReference>
<accession>A0A7I7RC30</accession>
<evidence type="ECO:0000313" key="1">
    <source>
        <dbReference type="EMBL" id="BBY42047.1"/>
    </source>
</evidence>
<dbReference type="EMBL" id="AP022591">
    <property type="protein sequence ID" value="BBY42047.1"/>
    <property type="molecule type" value="Genomic_DNA"/>
</dbReference>
<proteinExistence type="predicted"/>
<gene>
    <name evidence="1" type="ORF">MCEL_03420</name>
</gene>
<reference evidence="1 2" key="1">
    <citation type="journal article" date="2019" name="Emerg. Microbes Infect.">
        <title>Comprehensive subspecies identification of 175 nontuberculous mycobacteria species based on 7547 genomic profiles.</title>
        <authorList>
            <person name="Matsumoto Y."/>
            <person name="Kinjo T."/>
            <person name="Motooka D."/>
            <person name="Nabeya D."/>
            <person name="Jung N."/>
            <person name="Uechi K."/>
            <person name="Horii T."/>
            <person name="Iida T."/>
            <person name="Fujita J."/>
            <person name="Nakamura S."/>
        </authorList>
    </citation>
    <scope>NUCLEOTIDE SEQUENCE [LARGE SCALE GENOMIC DNA]</scope>
    <source>
        <strain evidence="1 2">JCM 18439</strain>
    </source>
</reference>
<dbReference type="KEGG" id="mcee:MCEL_03420"/>
<protein>
    <submittedName>
        <fullName evidence="1">Uncharacterized protein</fullName>
    </submittedName>
</protein>
<sequence>MGGMRLGGSGVAGTFLHTVRTRRMYTGESSRWLMGHASVSRSTPIPDAPDSGQTRLEAAVFHALASCGEYTPNPAGVVRTRIIADGSTVVHVDPRSAGFPKEYELTQLIAEMLLPYADPDGGLQGKAGVRVADVNRTDLALTLVDTSARVTLRAAPKSRWNNAVEIHREHLEQAACKALWGAAESTEEERYILEAPRCGMRPAMDWLASGLLRRIALFRTLGLAFHVSAWTLGNTWKIEIDTDPVHGAVHDRILAAITDPVYGLPLRVTDATCLCDTPAWPPGSAQRNCWYHLGAKNGMSVELQLRFRQQNPPARLLDRLVAAGADPAWVGRALPPSSSSSTGGRN</sequence>
<organism evidence="1 2">
    <name type="scientific">Mycolicibacterium celeriflavum</name>
    <name type="common">Mycobacterium celeriflavum</name>
    <dbReference type="NCBI Taxonomy" id="1249101"/>
    <lineage>
        <taxon>Bacteria</taxon>
        <taxon>Bacillati</taxon>
        <taxon>Actinomycetota</taxon>
        <taxon>Actinomycetes</taxon>
        <taxon>Mycobacteriales</taxon>
        <taxon>Mycobacteriaceae</taxon>
        <taxon>Mycolicibacterium</taxon>
    </lineage>
</organism>
<keyword evidence="2" id="KW-1185">Reference proteome</keyword>
<name>A0A7I7RC30_MYCCF</name>